<keyword evidence="2" id="KW-0472">Membrane</keyword>
<dbReference type="OMA" id="YAYLEYY"/>
<sequence>MVFNENLYMIGSTLFVLGYTCATVRGSDSFTYESNNKKTSEPACYGSTYTSFVSLSCPQSEVVYPLEVYVGAKPNSTGCLDFENDYTEHDKDLKEKCCRNINETTDCTGEYNGPNRTLIIETCMGLSLCKNIHVVWESTSNMSCSAEHHYKSTTNYAYLDYFCIKKATIGTPVRNHRYQSRNSGMFYLTANDINSYKSGMLDRNVTCSITASTNLSTIEVWIMDLRFRRESLQKVVIYDGSTGTQLGGSNHTRPFLQPISSSSSINITFETVRSSDEFLWLGFAANDAYIVIACDVSDGTQITGDVEPLSQEKKQNGYMVAGIAGGIGFLAVCVIIGFMVYRRIKANKTNRKVEDDRRNLPKNEDTPGMNNVSNNVKELQ</sequence>
<dbReference type="OrthoDB" id="6153408at2759"/>
<keyword evidence="2" id="KW-1133">Transmembrane helix</keyword>
<feature type="compositionally biased region" description="Polar residues" evidence="1">
    <location>
        <begin position="368"/>
        <end position="380"/>
    </location>
</feature>
<dbReference type="AlphaFoldDB" id="A0A8W8J790"/>
<keyword evidence="2" id="KW-0812">Transmembrane</keyword>
<keyword evidence="4" id="KW-1185">Reference proteome</keyword>
<feature type="transmembrane region" description="Helical" evidence="2">
    <location>
        <begin position="318"/>
        <end position="341"/>
    </location>
</feature>
<protein>
    <submittedName>
        <fullName evidence="3">Uncharacterized protein</fullName>
    </submittedName>
</protein>
<proteinExistence type="predicted"/>
<dbReference type="EnsemblMetazoa" id="G17613.5">
    <property type="protein sequence ID" value="G17613.5:cds"/>
    <property type="gene ID" value="G17613"/>
</dbReference>
<feature type="region of interest" description="Disordered" evidence="1">
    <location>
        <begin position="351"/>
        <end position="380"/>
    </location>
</feature>
<name>A0A8W8J790_MAGGI</name>
<dbReference type="EnsemblMetazoa" id="G17613.1">
    <property type="protein sequence ID" value="G17613.1:cds"/>
    <property type="gene ID" value="G17613"/>
</dbReference>
<dbReference type="EnsemblMetazoa" id="G17613.4">
    <property type="protein sequence ID" value="G17613.4:cds"/>
    <property type="gene ID" value="G17613"/>
</dbReference>
<evidence type="ECO:0000256" key="2">
    <source>
        <dbReference type="SAM" id="Phobius"/>
    </source>
</evidence>
<reference evidence="3" key="1">
    <citation type="submission" date="2022-08" db="UniProtKB">
        <authorList>
            <consortium name="EnsemblMetazoa"/>
        </authorList>
    </citation>
    <scope>IDENTIFICATION</scope>
    <source>
        <strain evidence="3">05x7-T-G4-1.051#20</strain>
    </source>
</reference>
<accession>A0A8W8J790</accession>
<organism evidence="3 4">
    <name type="scientific">Magallana gigas</name>
    <name type="common">Pacific oyster</name>
    <name type="synonym">Crassostrea gigas</name>
    <dbReference type="NCBI Taxonomy" id="29159"/>
    <lineage>
        <taxon>Eukaryota</taxon>
        <taxon>Metazoa</taxon>
        <taxon>Spiralia</taxon>
        <taxon>Lophotrochozoa</taxon>
        <taxon>Mollusca</taxon>
        <taxon>Bivalvia</taxon>
        <taxon>Autobranchia</taxon>
        <taxon>Pteriomorphia</taxon>
        <taxon>Ostreida</taxon>
        <taxon>Ostreoidea</taxon>
        <taxon>Ostreidae</taxon>
        <taxon>Magallana</taxon>
    </lineage>
</organism>
<evidence type="ECO:0000256" key="1">
    <source>
        <dbReference type="SAM" id="MobiDB-lite"/>
    </source>
</evidence>
<dbReference type="EnsemblMetazoa" id="G17613.2">
    <property type="protein sequence ID" value="G17613.2:cds"/>
    <property type="gene ID" value="G17613"/>
</dbReference>
<dbReference type="Proteomes" id="UP000005408">
    <property type="component" value="Unassembled WGS sequence"/>
</dbReference>
<evidence type="ECO:0000313" key="3">
    <source>
        <dbReference type="EnsemblMetazoa" id="G17613.1:cds"/>
    </source>
</evidence>
<evidence type="ECO:0000313" key="4">
    <source>
        <dbReference type="Proteomes" id="UP000005408"/>
    </source>
</evidence>
<feature type="compositionally biased region" description="Basic and acidic residues" evidence="1">
    <location>
        <begin position="351"/>
        <end position="365"/>
    </location>
</feature>